<dbReference type="EMBL" id="WITK01000006">
    <property type="protein sequence ID" value="MQW91924.1"/>
    <property type="molecule type" value="Genomic_DNA"/>
</dbReference>
<accession>A0A5Q0NZT7</accession>
<keyword evidence="8" id="KW-1185">Reference proteome</keyword>
<feature type="transmembrane region" description="Helical" evidence="4">
    <location>
        <begin position="325"/>
        <end position="346"/>
    </location>
</feature>
<keyword evidence="4" id="KW-1133">Transmembrane helix</keyword>
<evidence type="ECO:0000256" key="3">
    <source>
        <dbReference type="ARBA" id="ARBA00034247"/>
    </source>
</evidence>
<proteinExistence type="predicted"/>
<dbReference type="Pfam" id="PF00990">
    <property type="entry name" value="GGDEF"/>
    <property type="match status" value="1"/>
</dbReference>
<dbReference type="RefSeq" id="WP_153370252.1">
    <property type="nucleotide sequence ID" value="NZ_CP045650.1"/>
</dbReference>
<evidence type="ECO:0000313" key="6">
    <source>
        <dbReference type="EMBL" id="MQW91924.1"/>
    </source>
</evidence>
<dbReference type="PANTHER" id="PTHR45138:SF9">
    <property type="entry name" value="DIGUANYLATE CYCLASE DGCM-RELATED"/>
    <property type="match status" value="1"/>
</dbReference>
<dbReference type="FunFam" id="3.30.70.270:FF:000001">
    <property type="entry name" value="Diguanylate cyclase domain protein"/>
    <property type="match status" value="1"/>
</dbReference>
<dbReference type="PANTHER" id="PTHR45138">
    <property type="entry name" value="REGULATORY COMPONENTS OF SENSORY TRANSDUCTION SYSTEM"/>
    <property type="match status" value="1"/>
</dbReference>
<dbReference type="Gene3D" id="3.30.70.270">
    <property type="match status" value="1"/>
</dbReference>
<feature type="transmembrane region" description="Helical" evidence="4">
    <location>
        <begin position="12"/>
        <end position="33"/>
    </location>
</feature>
<evidence type="ECO:0000313" key="9">
    <source>
        <dbReference type="Proteomes" id="UP000480556"/>
    </source>
</evidence>
<evidence type="ECO:0000256" key="1">
    <source>
        <dbReference type="ARBA" id="ARBA00001946"/>
    </source>
</evidence>
<dbReference type="InterPro" id="IPR029787">
    <property type="entry name" value="Nucleotide_cyclase"/>
</dbReference>
<dbReference type="PROSITE" id="PS50887">
    <property type="entry name" value="GGDEF"/>
    <property type="match status" value="1"/>
</dbReference>
<dbReference type="SMART" id="SM00267">
    <property type="entry name" value="GGDEF"/>
    <property type="match status" value="1"/>
</dbReference>
<dbReference type="EMBL" id="CP045650">
    <property type="protein sequence ID" value="QGA10024.1"/>
    <property type="molecule type" value="Genomic_DNA"/>
</dbReference>
<protein>
    <recommendedName>
        <fullName evidence="2">diguanylate cyclase</fullName>
        <ecNumber evidence="2">2.7.7.65</ecNumber>
    </recommendedName>
</protein>
<keyword evidence="4" id="KW-0812">Transmembrane</keyword>
<comment type="cofactor">
    <cofactor evidence="1">
        <name>Mg(2+)</name>
        <dbReference type="ChEBI" id="CHEBI:18420"/>
    </cofactor>
</comment>
<evidence type="ECO:0000256" key="4">
    <source>
        <dbReference type="SAM" id="Phobius"/>
    </source>
</evidence>
<dbReference type="InterPro" id="IPR050469">
    <property type="entry name" value="Diguanylate_Cyclase"/>
</dbReference>
<dbReference type="NCBIfam" id="TIGR00254">
    <property type="entry name" value="GGDEF"/>
    <property type="match status" value="1"/>
</dbReference>
<evidence type="ECO:0000313" key="7">
    <source>
        <dbReference type="EMBL" id="QGA10024.1"/>
    </source>
</evidence>
<evidence type="ECO:0000313" key="8">
    <source>
        <dbReference type="Proteomes" id="UP000327478"/>
    </source>
</evidence>
<organism evidence="6 9">
    <name type="scientific">Acinetobacter wanghuae</name>
    <dbReference type="NCBI Taxonomy" id="2662362"/>
    <lineage>
        <taxon>Bacteria</taxon>
        <taxon>Pseudomonadati</taxon>
        <taxon>Pseudomonadota</taxon>
        <taxon>Gammaproteobacteria</taxon>
        <taxon>Moraxellales</taxon>
        <taxon>Moraxellaceae</taxon>
        <taxon>Acinetobacter</taxon>
    </lineage>
</organism>
<dbReference type="SUPFAM" id="SSF55073">
    <property type="entry name" value="Nucleotide cyclase"/>
    <property type="match status" value="1"/>
</dbReference>
<feature type="domain" description="GGDEF" evidence="5">
    <location>
        <begin position="440"/>
        <end position="569"/>
    </location>
</feature>
<dbReference type="GO" id="GO:1902201">
    <property type="term" value="P:negative regulation of bacterial-type flagellum-dependent cell motility"/>
    <property type="evidence" value="ECO:0007669"/>
    <property type="project" value="TreeGrafter"/>
</dbReference>
<name>A0A5Q0NZT7_9GAMM</name>
<sequence>MHSLRSEHMSKRLYWAMSIIILCLLLICIPLIVSSSQKFQHSVKTYNEIKVLEHVADLANKISRERAPANKIMSSSIEDFEKHRKELADYRRGVDQQLEQTQLILKNAGFNTLSAQISHTLIPTLAHARQDVDVYAALPRTERSAEKLDQSILSMFEAWQSSRQVLKGVVIESEIPSTKLSNFVSQILLLSDLRDQAGRVASNVMAHVTFGTVLPETNLTRSLQTQHQVLYLWDLIETIQPIQDKTPEFIQLHDEIKTQFIDQGLPLVSGLIEDSLQHRPYRLTGTQLTEAMVDKFATVIDLQTYLLEYSHDLAYQDVQKNLKDLLWTVIISLISLTMAIVTMFSARRSLFLPLITAREMLFDLSESTDRNKSVNPQGVRENPDSLFAAIQKLEHSLQQRDALEFRLKNIAHSDSLTGLSNRFALEEYIRFLEGHPSKLSKTCLMMIDIDHFKQVNDQHGHIIGDHVIQSVADCLKSNVRTSDMIVRYGGDEFLILIENIDMNNALTIAHKIRKEVKAETILDADGQHIPFSVSIGVAIGAESWVRLFEAADEGLFKAKAKGRNAVAEG</sequence>
<dbReference type="GO" id="GO:0005886">
    <property type="term" value="C:plasma membrane"/>
    <property type="evidence" value="ECO:0007669"/>
    <property type="project" value="TreeGrafter"/>
</dbReference>
<gene>
    <name evidence="7" type="ORF">GFH30_00795</name>
    <name evidence="6" type="ORF">GHJ48_05850</name>
</gene>
<dbReference type="AlphaFoldDB" id="A0A5Q0NZT7"/>
<comment type="catalytic activity">
    <reaction evidence="3">
        <text>2 GTP = 3',3'-c-di-GMP + 2 diphosphate</text>
        <dbReference type="Rhea" id="RHEA:24898"/>
        <dbReference type="ChEBI" id="CHEBI:33019"/>
        <dbReference type="ChEBI" id="CHEBI:37565"/>
        <dbReference type="ChEBI" id="CHEBI:58805"/>
        <dbReference type="EC" id="2.7.7.65"/>
    </reaction>
</comment>
<dbReference type="CDD" id="cd01949">
    <property type="entry name" value="GGDEF"/>
    <property type="match status" value="1"/>
</dbReference>
<dbReference type="InterPro" id="IPR043128">
    <property type="entry name" value="Rev_trsase/Diguanyl_cyclase"/>
</dbReference>
<evidence type="ECO:0000256" key="2">
    <source>
        <dbReference type="ARBA" id="ARBA00012528"/>
    </source>
</evidence>
<keyword evidence="4" id="KW-0472">Membrane</keyword>
<dbReference type="Proteomes" id="UP000480556">
    <property type="component" value="Unassembled WGS sequence"/>
</dbReference>
<dbReference type="GO" id="GO:0043709">
    <property type="term" value="P:cell adhesion involved in single-species biofilm formation"/>
    <property type="evidence" value="ECO:0007669"/>
    <property type="project" value="TreeGrafter"/>
</dbReference>
<dbReference type="GO" id="GO:0052621">
    <property type="term" value="F:diguanylate cyclase activity"/>
    <property type="evidence" value="ECO:0007669"/>
    <property type="project" value="UniProtKB-EC"/>
</dbReference>
<dbReference type="InterPro" id="IPR000160">
    <property type="entry name" value="GGDEF_dom"/>
</dbReference>
<dbReference type="Proteomes" id="UP000327478">
    <property type="component" value="Chromosome"/>
</dbReference>
<reference evidence="8 9" key="1">
    <citation type="submission" date="2019-10" db="EMBL/GenBank/DDBJ databases">
        <authorList>
            <person name="Dong K."/>
        </authorList>
    </citation>
    <scope>NUCLEOTIDE SEQUENCE [LARGE SCALE GENOMIC DNA]</scope>
    <source>
        <strain evidence="8">dk386</strain>
        <strain evidence="7">Dk386</strain>
        <strain evidence="9">dk771</strain>
        <strain evidence="6">Dk771</strain>
    </source>
</reference>
<evidence type="ECO:0000259" key="5">
    <source>
        <dbReference type="PROSITE" id="PS50887"/>
    </source>
</evidence>
<dbReference type="EC" id="2.7.7.65" evidence="2"/>